<gene>
    <name evidence="6" type="ORF">DM02DRAFT_629298</name>
</gene>
<accession>A0A2V1DN59</accession>
<dbReference type="GO" id="GO:0016846">
    <property type="term" value="F:carbon-sulfur lyase activity"/>
    <property type="evidence" value="ECO:0007669"/>
    <property type="project" value="InterPro"/>
</dbReference>
<dbReference type="Gene3D" id="3.90.1590.10">
    <property type="entry name" value="glutathione-dependent formaldehyde- activating enzyme (gfa)"/>
    <property type="match status" value="1"/>
</dbReference>
<evidence type="ECO:0000313" key="7">
    <source>
        <dbReference type="Proteomes" id="UP000244855"/>
    </source>
</evidence>
<dbReference type="Pfam" id="PF04828">
    <property type="entry name" value="GFA"/>
    <property type="match status" value="1"/>
</dbReference>
<dbReference type="STRING" id="97972.A0A2V1DN59"/>
<keyword evidence="7" id="KW-1185">Reference proteome</keyword>
<evidence type="ECO:0000259" key="5">
    <source>
        <dbReference type="PROSITE" id="PS51891"/>
    </source>
</evidence>
<dbReference type="PANTHER" id="PTHR33337:SF40">
    <property type="entry name" value="CENP-V_GFA DOMAIN-CONTAINING PROTEIN-RELATED"/>
    <property type="match status" value="1"/>
</dbReference>
<keyword evidence="4" id="KW-0456">Lyase</keyword>
<proteinExistence type="inferred from homology"/>
<evidence type="ECO:0000256" key="4">
    <source>
        <dbReference type="ARBA" id="ARBA00023239"/>
    </source>
</evidence>
<dbReference type="Proteomes" id="UP000244855">
    <property type="component" value="Unassembled WGS sequence"/>
</dbReference>
<dbReference type="PANTHER" id="PTHR33337">
    <property type="entry name" value="GFA DOMAIN-CONTAINING PROTEIN"/>
    <property type="match status" value="1"/>
</dbReference>
<dbReference type="PROSITE" id="PS51891">
    <property type="entry name" value="CENP_V_GFA"/>
    <property type="match status" value="1"/>
</dbReference>
<comment type="similarity">
    <text evidence="1">Belongs to the Gfa family.</text>
</comment>
<dbReference type="AlphaFoldDB" id="A0A2V1DN59"/>
<organism evidence="6 7">
    <name type="scientific">Periconia macrospinosa</name>
    <dbReference type="NCBI Taxonomy" id="97972"/>
    <lineage>
        <taxon>Eukaryota</taxon>
        <taxon>Fungi</taxon>
        <taxon>Dikarya</taxon>
        <taxon>Ascomycota</taxon>
        <taxon>Pezizomycotina</taxon>
        <taxon>Dothideomycetes</taxon>
        <taxon>Pleosporomycetidae</taxon>
        <taxon>Pleosporales</taxon>
        <taxon>Massarineae</taxon>
        <taxon>Periconiaceae</taxon>
        <taxon>Periconia</taxon>
    </lineage>
</organism>
<dbReference type="GO" id="GO:0046872">
    <property type="term" value="F:metal ion binding"/>
    <property type="evidence" value="ECO:0007669"/>
    <property type="project" value="UniProtKB-KW"/>
</dbReference>
<reference evidence="6 7" key="1">
    <citation type="journal article" date="2018" name="Sci. Rep.">
        <title>Comparative genomics provides insights into the lifestyle and reveals functional heterogeneity of dark septate endophytic fungi.</title>
        <authorList>
            <person name="Knapp D.G."/>
            <person name="Nemeth J.B."/>
            <person name="Barry K."/>
            <person name="Hainaut M."/>
            <person name="Henrissat B."/>
            <person name="Johnson J."/>
            <person name="Kuo A."/>
            <person name="Lim J.H.P."/>
            <person name="Lipzen A."/>
            <person name="Nolan M."/>
            <person name="Ohm R.A."/>
            <person name="Tamas L."/>
            <person name="Grigoriev I.V."/>
            <person name="Spatafora J.W."/>
            <person name="Nagy L.G."/>
            <person name="Kovacs G.M."/>
        </authorList>
    </citation>
    <scope>NUCLEOTIDE SEQUENCE [LARGE SCALE GENOMIC DNA]</scope>
    <source>
        <strain evidence="6 7">DSE2036</strain>
    </source>
</reference>
<evidence type="ECO:0000256" key="1">
    <source>
        <dbReference type="ARBA" id="ARBA00005495"/>
    </source>
</evidence>
<keyword evidence="2" id="KW-0479">Metal-binding</keyword>
<dbReference type="SUPFAM" id="SSF51316">
    <property type="entry name" value="Mss4-like"/>
    <property type="match status" value="1"/>
</dbReference>
<keyword evidence="3" id="KW-0862">Zinc</keyword>
<evidence type="ECO:0000256" key="2">
    <source>
        <dbReference type="ARBA" id="ARBA00022723"/>
    </source>
</evidence>
<evidence type="ECO:0000313" key="6">
    <source>
        <dbReference type="EMBL" id="PVH99576.1"/>
    </source>
</evidence>
<sequence length="136" mass="14529">MAQEGGCMCGGVRYTVEGDALSKALCHCRDCQKTTGSTYSTNGIYPAKGFTITKGQAKAYESKGSSGNTITSYFCPDCGSTMWRDGGAFPGLIVLKLGTLDDTDTLAKLKPVNELYVPRRVPWVPAIEGAEQKDAM</sequence>
<dbReference type="EMBL" id="KZ805390">
    <property type="protein sequence ID" value="PVH99576.1"/>
    <property type="molecule type" value="Genomic_DNA"/>
</dbReference>
<protein>
    <recommendedName>
        <fullName evidence="5">CENP-V/GFA domain-containing protein</fullName>
    </recommendedName>
</protein>
<dbReference type="InterPro" id="IPR006913">
    <property type="entry name" value="CENP-V/GFA"/>
</dbReference>
<dbReference type="InterPro" id="IPR011057">
    <property type="entry name" value="Mss4-like_sf"/>
</dbReference>
<name>A0A2V1DN59_9PLEO</name>
<feature type="domain" description="CENP-V/GFA" evidence="5">
    <location>
        <begin position="3"/>
        <end position="113"/>
    </location>
</feature>
<dbReference type="OrthoDB" id="406544at2759"/>
<evidence type="ECO:0000256" key="3">
    <source>
        <dbReference type="ARBA" id="ARBA00022833"/>
    </source>
</evidence>